<evidence type="ECO:0000259" key="1">
    <source>
        <dbReference type="Pfam" id="PF00724"/>
    </source>
</evidence>
<dbReference type="SUPFAM" id="SSF51395">
    <property type="entry name" value="FMN-linked oxidoreductases"/>
    <property type="match status" value="1"/>
</dbReference>
<dbReference type="GO" id="GO:0016491">
    <property type="term" value="F:oxidoreductase activity"/>
    <property type="evidence" value="ECO:0007669"/>
    <property type="project" value="InterPro"/>
</dbReference>
<keyword evidence="3" id="KW-1185">Reference proteome</keyword>
<accession>A0A9P6Y2C1</accession>
<comment type="caution">
    <text evidence="2">The sequence shown here is derived from an EMBL/GenBank/DDBJ whole genome shotgun (WGS) entry which is preliminary data.</text>
</comment>
<dbReference type="InterPro" id="IPR001155">
    <property type="entry name" value="OxRdtase_FMN_N"/>
</dbReference>
<sequence>MAERIGAHRIGVRLAPNNLTFDMPFYPDNEATYLYLAEELGKRGLAYVHLNDNLQQGASVLGEAFLQQFKQSYGGTLILAGGMTRERALQLVEAGTIDLAAFGQPFIANPDLVERLQHDIALATPDRSSYYGGGEAGYLDYPRAQ</sequence>
<dbReference type="EMBL" id="JAANIU010007437">
    <property type="protein sequence ID" value="KAG1537797.1"/>
    <property type="molecule type" value="Genomic_DNA"/>
</dbReference>
<reference evidence="2 3" key="1">
    <citation type="journal article" date="2020" name="Microb. Genom.">
        <title>Genetic diversity of clinical and environmental Mucorales isolates obtained from an investigation of mucormycosis cases among solid organ transplant recipients.</title>
        <authorList>
            <person name="Nguyen M.H."/>
            <person name="Kaul D."/>
            <person name="Muto C."/>
            <person name="Cheng S.J."/>
            <person name="Richter R.A."/>
            <person name="Bruno V.M."/>
            <person name="Liu G."/>
            <person name="Beyhan S."/>
            <person name="Sundermann A.J."/>
            <person name="Mounaud S."/>
            <person name="Pasculle A.W."/>
            <person name="Nierman W.C."/>
            <person name="Driscoll E."/>
            <person name="Cumbie R."/>
            <person name="Clancy C.J."/>
            <person name="Dupont C.L."/>
        </authorList>
    </citation>
    <scope>NUCLEOTIDE SEQUENCE [LARGE SCALE GENOMIC DNA]</scope>
    <source>
        <strain evidence="2 3">GL24</strain>
    </source>
</reference>
<protein>
    <recommendedName>
        <fullName evidence="1">NADH:flavin oxidoreductase/NADH oxidase N-terminal domain-containing protein</fullName>
    </recommendedName>
</protein>
<dbReference type="PANTHER" id="PTHR22893:SF91">
    <property type="entry name" value="NADPH DEHYDROGENASE 2-RELATED"/>
    <property type="match status" value="1"/>
</dbReference>
<dbReference type="Pfam" id="PF00724">
    <property type="entry name" value="Oxidored_FMN"/>
    <property type="match status" value="1"/>
</dbReference>
<dbReference type="InterPro" id="IPR013785">
    <property type="entry name" value="Aldolase_TIM"/>
</dbReference>
<evidence type="ECO:0000313" key="3">
    <source>
        <dbReference type="Proteomes" id="UP000740926"/>
    </source>
</evidence>
<name>A0A9P6Y2C1_9FUNG</name>
<dbReference type="InterPro" id="IPR045247">
    <property type="entry name" value="Oye-like"/>
</dbReference>
<feature type="domain" description="NADH:flavin oxidoreductase/NADH oxidase N-terminal" evidence="1">
    <location>
        <begin position="3"/>
        <end position="121"/>
    </location>
</feature>
<evidence type="ECO:0000313" key="2">
    <source>
        <dbReference type="EMBL" id="KAG1537797.1"/>
    </source>
</evidence>
<dbReference type="Gene3D" id="3.20.20.70">
    <property type="entry name" value="Aldolase class I"/>
    <property type="match status" value="1"/>
</dbReference>
<dbReference type="GO" id="GO:0010181">
    <property type="term" value="F:FMN binding"/>
    <property type="evidence" value="ECO:0007669"/>
    <property type="project" value="InterPro"/>
</dbReference>
<proteinExistence type="predicted"/>
<organism evidence="2 3">
    <name type="scientific">Rhizopus delemar</name>
    <dbReference type="NCBI Taxonomy" id="936053"/>
    <lineage>
        <taxon>Eukaryota</taxon>
        <taxon>Fungi</taxon>
        <taxon>Fungi incertae sedis</taxon>
        <taxon>Mucoromycota</taxon>
        <taxon>Mucoromycotina</taxon>
        <taxon>Mucoromycetes</taxon>
        <taxon>Mucorales</taxon>
        <taxon>Mucorineae</taxon>
        <taxon>Rhizopodaceae</taxon>
        <taxon>Rhizopus</taxon>
    </lineage>
</organism>
<dbReference type="GO" id="GO:0005829">
    <property type="term" value="C:cytosol"/>
    <property type="evidence" value="ECO:0007669"/>
    <property type="project" value="TreeGrafter"/>
</dbReference>
<dbReference type="Proteomes" id="UP000740926">
    <property type="component" value="Unassembled WGS sequence"/>
</dbReference>
<dbReference type="PANTHER" id="PTHR22893">
    <property type="entry name" value="NADH OXIDOREDUCTASE-RELATED"/>
    <property type="match status" value="1"/>
</dbReference>
<gene>
    <name evidence="2" type="ORF">G6F50_014793</name>
</gene>
<dbReference type="AlphaFoldDB" id="A0A9P6Y2C1"/>